<accession>A0AAV4IXB3</accession>
<protein>
    <recommendedName>
        <fullName evidence="3">PIN domain-containing protein</fullName>
    </recommendedName>
</protein>
<proteinExistence type="predicted"/>
<evidence type="ECO:0000313" key="1">
    <source>
        <dbReference type="EMBL" id="GFS15168.1"/>
    </source>
</evidence>
<evidence type="ECO:0008006" key="3">
    <source>
        <dbReference type="Google" id="ProtNLM"/>
    </source>
</evidence>
<evidence type="ECO:0000313" key="2">
    <source>
        <dbReference type="Proteomes" id="UP000762676"/>
    </source>
</evidence>
<organism evidence="1 2">
    <name type="scientific">Elysia marginata</name>
    <dbReference type="NCBI Taxonomy" id="1093978"/>
    <lineage>
        <taxon>Eukaryota</taxon>
        <taxon>Metazoa</taxon>
        <taxon>Spiralia</taxon>
        <taxon>Lophotrochozoa</taxon>
        <taxon>Mollusca</taxon>
        <taxon>Gastropoda</taxon>
        <taxon>Heterobranchia</taxon>
        <taxon>Euthyneura</taxon>
        <taxon>Panpulmonata</taxon>
        <taxon>Sacoglossa</taxon>
        <taxon>Placobranchoidea</taxon>
        <taxon>Plakobranchidae</taxon>
        <taxon>Elysia</taxon>
    </lineage>
</organism>
<comment type="caution">
    <text evidence="1">The sequence shown here is derived from an EMBL/GenBank/DDBJ whole genome shotgun (WGS) entry which is preliminary data.</text>
</comment>
<gene>
    <name evidence="1" type="ORF">ElyMa_003180500</name>
</gene>
<reference evidence="1 2" key="1">
    <citation type="journal article" date="2021" name="Elife">
        <title>Chloroplast acquisition without the gene transfer in kleptoplastic sea slugs, Plakobranchus ocellatus.</title>
        <authorList>
            <person name="Maeda T."/>
            <person name="Takahashi S."/>
            <person name="Yoshida T."/>
            <person name="Shimamura S."/>
            <person name="Takaki Y."/>
            <person name="Nagai Y."/>
            <person name="Toyoda A."/>
            <person name="Suzuki Y."/>
            <person name="Arimoto A."/>
            <person name="Ishii H."/>
            <person name="Satoh N."/>
            <person name="Nishiyama T."/>
            <person name="Hasebe M."/>
            <person name="Maruyama T."/>
            <person name="Minagawa J."/>
            <person name="Obokata J."/>
            <person name="Shigenobu S."/>
        </authorList>
    </citation>
    <scope>NUCLEOTIDE SEQUENCE [LARGE SCALE GENOMIC DNA]</scope>
</reference>
<sequence length="73" mass="8519">MAGGLPHRLRFKMFNTRYRLFVGGPRQARRTEPSREETKAIRYAKLFLFDASLFLSLEKNILEKPAKSDEGLF</sequence>
<dbReference type="EMBL" id="BMAT01006565">
    <property type="protein sequence ID" value="GFS15168.1"/>
    <property type="molecule type" value="Genomic_DNA"/>
</dbReference>
<dbReference type="Proteomes" id="UP000762676">
    <property type="component" value="Unassembled WGS sequence"/>
</dbReference>
<name>A0AAV4IXB3_9GAST</name>
<keyword evidence="2" id="KW-1185">Reference proteome</keyword>
<dbReference type="AlphaFoldDB" id="A0AAV4IXB3"/>